<protein>
    <recommendedName>
        <fullName evidence="5">B30.2/SPRY domain-containing protein</fullName>
    </recommendedName>
</protein>
<feature type="coiled-coil region" evidence="1">
    <location>
        <begin position="103"/>
        <end position="153"/>
    </location>
</feature>
<dbReference type="InterPro" id="IPR013320">
    <property type="entry name" value="ConA-like_dom_sf"/>
</dbReference>
<keyword evidence="1" id="KW-0175">Coiled coil</keyword>
<feature type="non-terminal residue" evidence="3">
    <location>
        <position position="1"/>
    </location>
</feature>
<evidence type="ECO:0000256" key="2">
    <source>
        <dbReference type="SAM" id="MobiDB-lite"/>
    </source>
</evidence>
<proteinExistence type="predicted"/>
<dbReference type="OrthoDB" id="195558at2759"/>
<evidence type="ECO:0000313" key="3">
    <source>
        <dbReference type="EMBL" id="EJK54241.1"/>
    </source>
</evidence>
<dbReference type="AlphaFoldDB" id="K0RZQ9"/>
<dbReference type="InterPro" id="IPR043136">
    <property type="entry name" value="B30.2/SPRY_sf"/>
</dbReference>
<organism evidence="3 4">
    <name type="scientific">Thalassiosira oceanica</name>
    <name type="common">Marine diatom</name>
    <dbReference type="NCBI Taxonomy" id="159749"/>
    <lineage>
        <taxon>Eukaryota</taxon>
        <taxon>Sar</taxon>
        <taxon>Stramenopiles</taxon>
        <taxon>Ochrophyta</taxon>
        <taxon>Bacillariophyta</taxon>
        <taxon>Coscinodiscophyceae</taxon>
        <taxon>Thalassiosirophycidae</taxon>
        <taxon>Thalassiosirales</taxon>
        <taxon>Thalassiosiraceae</taxon>
        <taxon>Thalassiosira</taxon>
    </lineage>
</organism>
<dbReference type="Gene3D" id="2.60.120.920">
    <property type="match status" value="1"/>
</dbReference>
<gene>
    <name evidence="3" type="ORF">THAOC_26158</name>
</gene>
<feature type="region of interest" description="Disordered" evidence="2">
    <location>
        <begin position="1"/>
        <end position="20"/>
    </location>
</feature>
<accession>K0RZQ9</accession>
<name>K0RZQ9_THAOC</name>
<keyword evidence="4" id="KW-1185">Reference proteome</keyword>
<reference evidence="3 4" key="1">
    <citation type="journal article" date="2012" name="Genome Biol.">
        <title>Genome and low-iron response of an oceanic diatom adapted to chronic iron limitation.</title>
        <authorList>
            <person name="Lommer M."/>
            <person name="Specht M."/>
            <person name="Roy A.S."/>
            <person name="Kraemer L."/>
            <person name="Andreson R."/>
            <person name="Gutowska M.A."/>
            <person name="Wolf J."/>
            <person name="Bergner S.V."/>
            <person name="Schilhabel M.B."/>
            <person name="Klostermeier U.C."/>
            <person name="Beiko R.G."/>
            <person name="Rosenstiel P."/>
            <person name="Hippler M."/>
            <person name="Laroche J."/>
        </authorList>
    </citation>
    <scope>NUCLEOTIDE SEQUENCE [LARGE SCALE GENOMIC DNA]</scope>
    <source>
        <strain evidence="3 4">CCMP1005</strain>
    </source>
</reference>
<evidence type="ECO:0000313" key="4">
    <source>
        <dbReference type="Proteomes" id="UP000266841"/>
    </source>
</evidence>
<dbReference type="SUPFAM" id="SSF49899">
    <property type="entry name" value="Concanavalin A-like lectins/glucanases"/>
    <property type="match status" value="1"/>
</dbReference>
<dbReference type="Proteomes" id="UP000266841">
    <property type="component" value="Unassembled WGS sequence"/>
</dbReference>
<dbReference type="EMBL" id="AGNL01036138">
    <property type="protein sequence ID" value="EJK54241.1"/>
    <property type="molecule type" value="Genomic_DNA"/>
</dbReference>
<evidence type="ECO:0008006" key="5">
    <source>
        <dbReference type="Google" id="ProtNLM"/>
    </source>
</evidence>
<sequence>GAQPQILKSGRPSSGWLTSGPGPGAWGPLLWALCMWDVEESKGAGSICGSWAEGGLPASHKGIFGDGEVQGQGSDRGIESARMADDGRAKRLKSSLDGGVAEVDELRGRVAALESEIAKLKLKLENRQQAGGIAALESENEQLRRQAQRGGNHKVLPVVVTTAVDLSRLDTSLVAQISSFLGTARGLLNLALTCKSFGWRQPVSTLNWSLVEDVARQAVCSRATDDEMGCLPQYVRGATTWLSILHRHEHLLMFDVLLGGYIEHQNGDKTAVCATGENYRRSVAVSSSYVMKSGAHYAEFLITGTPYIGIVRPMPGLDTSAYQEVFDFFDSRFDTDFLAQRTDDWDNSDVHACEYFCDDGGMRWSDWENDEVDYEWEGMESCQSGDTVGMLLNLDEGTLTVYKDNRRLGVMKAGLSGPYCWYVSLINCRTVTEAVSIKRCALPDSDGATRT</sequence>
<evidence type="ECO:0000256" key="1">
    <source>
        <dbReference type="SAM" id="Coils"/>
    </source>
</evidence>
<comment type="caution">
    <text evidence="3">The sequence shown here is derived from an EMBL/GenBank/DDBJ whole genome shotgun (WGS) entry which is preliminary data.</text>
</comment>